<gene>
    <name evidence="10" type="primary">tatA1</name>
    <name evidence="10" type="ORF">NDEV_1644</name>
</gene>
<keyword evidence="3 9" id="KW-0812">Transmembrane</keyword>
<evidence type="ECO:0000256" key="2">
    <source>
        <dbReference type="ARBA" id="ARBA00022448"/>
    </source>
</evidence>
<comment type="subcellular location">
    <subcellularLocation>
        <location evidence="1">Membrane</location>
        <topology evidence="1">Single-pass membrane protein</topology>
    </subcellularLocation>
</comment>
<evidence type="ECO:0000256" key="8">
    <source>
        <dbReference type="SAM" id="MobiDB-lite"/>
    </source>
</evidence>
<sequence>MFDFTLNIIGNDWIMIVLVALVLLLGTKRLPDATKKLARVMAQYDKTKNMVQEEIQKAKGEFNINISGPVMSERQKLETLAKSLGVNVEGKTDDDLRNLVDSKLGGSAKPDQDPKK</sequence>
<dbReference type="Gene3D" id="1.20.5.3310">
    <property type="match status" value="1"/>
</dbReference>
<dbReference type="Pfam" id="PF02416">
    <property type="entry name" value="TatA_B_E"/>
    <property type="match status" value="1"/>
</dbReference>
<keyword evidence="5 9" id="KW-1133">Transmembrane helix</keyword>
<reference evidence="11" key="1">
    <citation type="submission" date="2015-10" db="EMBL/GenBank/DDBJ databases">
        <authorList>
            <person name="Lehtovirta-Morley L.E."/>
            <person name="Vieille C."/>
        </authorList>
    </citation>
    <scope>NUCLEOTIDE SEQUENCE [LARGE SCALE GENOMIC DNA]</scope>
</reference>
<keyword evidence="11" id="KW-1185">Reference proteome</keyword>
<dbReference type="KEGG" id="ndv:NDEV_1644"/>
<dbReference type="AlphaFoldDB" id="A0A128A4X1"/>
<accession>A0A128A4X1</accession>
<keyword evidence="2" id="KW-0813">Transport</keyword>
<feature type="transmembrane region" description="Helical" evidence="9">
    <location>
        <begin position="6"/>
        <end position="26"/>
    </location>
</feature>
<name>A0A128A4X1_9ARCH</name>
<organism evidence="10 11">
    <name type="scientific">Nitrosotalea devaniterrae</name>
    <dbReference type="NCBI Taxonomy" id="1078905"/>
    <lineage>
        <taxon>Archaea</taxon>
        <taxon>Nitrososphaerota</taxon>
        <taxon>Nitrososphaeria</taxon>
        <taxon>Nitrosotaleales</taxon>
        <taxon>Nitrosotaleaceae</taxon>
        <taxon>Nitrosotalea</taxon>
    </lineage>
</organism>
<evidence type="ECO:0000256" key="1">
    <source>
        <dbReference type="ARBA" id="ARBA00004167"/>
    </source>
</evidence>
<keyword evidence="7 9" id="KW-0472">Membrane</keyword>
<dbReference type="InterPro" id="IPR003369">
    <property type="entry name" value="TatA/B/E"/>
</dbReference>
<evidence type="ECO:0000256" key="5">
    <source>
        <dbReference type="ARBA" id="ARBA00022989"/>
    </source>
</evidence>
<keyword evidence="4" id="KW-0653">Protein transport</keyword>
<evidence type="ECO:0000313" key="11">
    <source>
        <dbReference type="Proteomes" id="UP000196239"/>
    </source>
</evidence>
<evidence type="ECO:0000313" key="10">
    <source>
        <dbReference type="EMBL" id="CUR52406.1"/>
    </source>
</evidence>
<protein>
    <submittedName>
        <fullName evidence="10">Twin arginine-targeting system</fullName>
    </submittedName>
</protein>
<evidence type="ECO:0000256" key="7">
    <source>
        <dbReference type="ARBA" id="ARBA00023136"/>
    </source>
</evidence>
<keyword evidence="6" id="KW-0811">Translocation</keyword>
<evidence type="ECO:0000256" key="4">
    <source>
        <dbReference type="ARBA" id="ARBA00022927"/>
    </source>
</evidence>
<feature type="region of interest" description="Disordered" evidence="8">
    <location>
        <begin position="97"/>
        <end position="116"/>
    </location>
</feature>
<proteinExistence type="predicted"/>
<evidence type="ECO:0000256" key="9">
    <source>
        <dbReference type="SAM" id="Phobius"/>
    </source>
</evidence>
<evidence type="ECO:0000256" key="3">
    <source>
        <dbReference type="ARBA" id="ARBA00022692"/>
    </source>
</evidence>
<dbReference type="EMBL" id="LN890280">
    <property type="protein sequence ID" value="CUR52406.1"/>
    <property type="molecule type" value="Genomic_DNA"/>
</dbReference>
<evidence type="ECO:0000256" key="6">
    <source>
        <dbReference type="ARBA" id="ARBA00023010"/>
    </source>
</evidence>
<dbReference type="Proteomes" id="UP000196239">
    <property type="component" value="Chromosome 1"/>
</dbReference>